<name>A0AA35XSZ2_METCP</name>
<sequence>MVRVAERPAGWLRGAHRVILLVYGYNKQPVRVLRGVPAVSGSPSVRHRAGRAFLLAGRRRLRFLPMARFLELAHGDSRRQKFSLMTVIALAPRACKRSKFNRRMVVLVTFGEVLS</sequence>
<proteinExistence type="predicted"/>
<organism evidence="1 2">
    <name type="scientific">Methylococcus capsulatus</name>
    <dbReference type="NCBI Taxonomy" id="414"/>
    <lineage>
        <taxon>Bacteria</taxon>
        <taxon>Pseudomonadati</taxon>
        <taxon>Pseudomonadota</taxon>
        <taxon>Gammaproteobacteria</taxon>
        <taxon>Methylococcales</taxon>
        <taxon>Methylococcaceae</taxon>
        <taxon>Methylococcus</taxon>
    </lineage>
</organism>
<evidence type="ECO:0000313" key="2">
    <source>
        <dbReference type="Proteomes" id="UP001158598"/>
    </source>
</evidence>
<protein>
    <submittedName>
        <fullName evidence="1">Uncharacterized protein</fullName>
    </submittedName>
</protein>
<reference evidence="1" key="1">
    <citation type="submission" date="2023-03" db="EMBL/GenBank/DDBJ databases">
        <authorList>
            <person name="Pearce D."/>
        </authorList>
    </citation>
    <scope>NUCLEOTIDE SEQUENCE</scope>
    <source>
        <strain evidence="1">Mc</strain>
    </source>
</reference>
<accession>A0AA35XSZ2</accession>
<evidence type="ECO:0000313" key="1">
    <source>
        <dbReference type="EMBL" id="CAI8763037.1"/>
    </source>
</evidence>
<dbReference type="AlphaFoldDB" id="A0AA35XSZ2"/>
<dbReference type="EMBL" id="OX458332">
    <property type="protein sequence ID" value="CAI8763037.1"/>
    <property type="molecule type" value="Genomic_DNA"/>
</dbReference>
<dbReference type="Proteomes" id="UP001158598">
    <property type="component" value="Chromosome"/>
</dbReference>
<gene>
    <name evidence="1" type="ORF">MCNOR_0872</name>
</gene>